<sequence length="110" mass="12496">LGNETTYPKCENGCETFEHVFRDCVTAKKVTQMGVDFGLQRVEIEGDALTIIKKTNINKRDESVISTCIEDINKLKEAFYTYCFSYTAREHPSNGGFGEERANLFVKRSV</sequence>
<name>A0A7J9C978_GOSGO</name>
<comment type="caution">
    <text evidence="2">The sequence shown here is derived from an EMBL/GenBank/DDBJ whole genome shotgun (WGS) entry which is preliminary data.</text>
</comment>
<dbReference type="GO" id="GO:0004523">
    <property type="term" value="F:RNA-DNA hybrid ribonuclease activity"/>
    <property type="evidence" value="ECO:0007669"/>
    <property type="project" value="InterPro"/>
</dbReference>
<dbReference type="Pfam" id="PF13456">
    <property type="entry name" value="RVT_3"/>
    <property type="match status" value="1"/>
</dbReference>
<evidence type="ECO:0000259" key="1">
    <source>
        <dbReference type="Pfam" id="PF13456"/>
    </source>
</evidence>
<dbReference type="EMBL" id="JABEZY010000009">
    <property type="protein sequence ID" value="MBA0744968.1"/>
    <property type="molecule type" value="Genomic_DNA"/>
</dbReference>
<dbReference type="Proteomes" id="UP000593579">
    <property type="component" value="Unassembled WGS sequence"/>
</dbReference>
<evidence type="ECO:0000313" key="2">
    <source>
        <dbReference type="EMBL" id="MBA0744968.1"/>
    </source>
</evidence>
<gene>
    <name evidence="2" type="ORF">Gogos_007564</name>
</gene>
<reference evidence="2 3" key="1">
    <citation type="journal article" date="2019" name="Genome Biol. Evol.">
        <title>Insights into the evolution of the New World diploid cottons (Gossypium, subgenus Houzingenia) based on genome sequencing.</title>
        <authorList>
            <person name="Grover C.E."/>
            <person name="Arick M.A. 2nd"/>
            <person name="Thrash A."/>
            <person name="Conover J.L."/>
            <person name="Sanders W.S."/>
            <person name="Peterson D.G."/>
            <person name="Frelichowski J.E."/>
            <person name="Scheffler J.A."/>
            <person name="Scheffler B.E."/>
            <person name="Wendel J.F."/>
        </authorList>
    </citation>
    <scope>NUCLEOTIDE SEQUENCE [LARGE SCALE GENOMIC DNA]</scope>
    <source>
        <strain evidence="2">5</strain>
        <tissue evidence="2">Leaf</tissue>
    </source>
</reference>
<proteinExistence type="predicted"/>
<feature type="domain" description="RNase H type-1" evidence="1">
    <location>
        <begin position="36"/>
        <end position="90"/>
    </location>
</feature>
<feature type="non-terminal residue" evidence="2">
    <location>
        <position position="1"/>
    </location>
</feature>
<keyword evidence="3" id="KW-1185">Reference proteome</keyword>
<dbReference type="OrthoDB" id="1906820at2759"/>
<organism evidence="2 3">
    <name type="scientific">Gossypium gossypioides</name>
    <name type="common">Mexican cotton</name>
    <name type="synonym">Selera gossypioides</name>
    <dbReference type="NCBI Taxonomy" id="34282"/>
    <lineage>
        <taxon>Eukaryota</taxon>
        <taxon>Viridiplantae</taxon>
        <taxon>Streptophyta</taxon>
        <taxon>Embryophyta</taxon>
        <taxon>Tracheophyta</taxon>
        <taxon>Spermatophyta</taxon>
        <taxon>Magnoliopsida</taxon>
        <taxon>eudicotyledons</taxon>
        <taxon>Gunneridae</taxon>
        <taxon>Pentapetalae</taxon>
        <taxon>rosids</taxon>
        <taxon>malvids</taxon>
        <taxon>Malvales</taxon>
        <taxon>Malvaceae</taxon>
        <taxon>Malvoideae</taxon>
        <taxon>Gossypium</taxon>
    </lineage>
</organism>
<accession>A0A7J9C978</accession>
<dbReference type="AlphaFoldDB" id="A0A7J9C978"/>
<feature type="non-terminal residue" evidence="2">
    <location>
        <position position="110"/>
    </location>
</feature>
<dbReference type="GO" id="GO:0003676">
    <property type="term" value="F:nucleic acid binding"/>
    <property type="evidence" value="ECO:0007669"/>
    <property type="project" value="InterPro"/>
</dbReference>
<evidence type="ECO:0000313" key="3">
    <source>
        <dbReference type="Proteomes" id="UP000593579"/>
    </source>
</evidence>
<dbReference type="InterPro" id="IPR002156">
    <property type="entry name" value="RNaseH_domain"/>
</dbReference>
<protein>
    <recommendedName>
        <fullName evidence="1">RNase H type-1 domain-containing protein</fullName>
    </recommendedName>
</protein>